<dbReference type="InterPro" id="IPR036236">
    <property type="entry name" value="Znf_C2H2_sf"/>
</dbReference>
<feature type="compositionally biased region" description="Polar residues" evidence="6">
    <location>
        <begin position="24"/>
        <end position="37"/>
    </location>
</feature>
<name>A0ABD2WQW6_9HYME</name>
<keyword evidence="9" id="KW-1185">Reference proteome</keyword>
<feature type="domain" description="C2H2-type" evidence="7">
    <location>
        <begin position="70"/>
        <end position="94"/>
    </location>
</feature>
<proteinExistence type="predicted"/>
<keyword evidence="3 5" id="KW-0863">Zinc-finger</keyword>
<dbReference type="InterPro" id="IPR013087">
    <property type="entry name" value="Znf_C2H2_type"/>
</dbReference>
<feature type="domain" description="C2H2-type" evidence="7">
    <location>
        <begin position="99"/>
        <end position="123"/>
    </location>
</feature>
<dbReference type="SMART" id="SM00355">
    <property type="entry name" value="ZnF_C2H2"/>
    <property type="match status" value="9"/>
</dbReference>
<dbReference type="PROSITE" id="PS50157">
    <property type="entry name" value="ZINC_FINGER_C2H2_2"/>
    <property type="match status" value="6"/>
</dbReference>
<feature type="domain" description="C2H2-type" evidence="7">
    <location>
        <begin position="219"/>
        <end position="247"/>
    </location>
</feature>
<keyword evidence="4" id="KW-0862">Zinc</keyword>
<evidence type="ECO:0000313" key="8">
    <source>
        <dbReference type="EMBL" id="KAL3395377.1"/>
    </source>
</evidence>
<feature type="domain" description="C2H2-type" evidence="7">
    <location>
        <begin position="315"/>
        <end position="342"/>
    </location>
</feature>
<organism evidence="8 9">
    <name type="scientific">Trichogramma kaykai</name>
    <dbReference type="NCBI Taxonomy" id="54128"/>
    <lineage>
        <taxon>Eukaryota</taxon>
        <taxon>Metazoa</taxon>
        <taxon>Ecdysozoa</taxon>
        <taxon>Arthropoda</taxon>
        <taxon>Hexapoda</taxon>
        <taxon>Insecta</taxon>
        <taxon>Pterygota</taxon>
        <taxon>Neoptera</taxon>
        <taxon>Endopterygota</taxon>
        <taxon>Hymenoptera</taxon>
        <taxon>Apocrita</taxon>
        <taxon>Proctotrupomorpha</taxon>
        <taxon>Chalcidoidea</taxon>
        <taxon>Trichogrammatidae</taxon>
        <taxon>Trichogramma</taxon>
    </lineage>
</organism>
<feature type="compositionally biased region" description="Basic and acidic residues" evidence="6">
    <location>
        <begin position="39"/>
        <end position="49"/>
    </location>
</feature>
<dbReference type="PANTHER" id="PTHR24379">
    <property type="entry name" value="KRAB AND ZINC FINGER DOMAIN-CONTAINING"/>
    <property type="match status" value="1"/>
</dbReference>
<protein>
    <recommendedName>
        <fullName evidence="7">C2H2-type domain-containing protein</fullName>
    </recommendedName>
</protein>
<dbReference type="PANTHER" id="PTHR24379:SF121">
    <property type="entry name" value="C2H2-TYPE DOMAIN-CONTAINING PROTEIN"/>
    <property type="match status" value="1"/>
</dbReference>
<dbReference type="Proteomes" id="UP001627154">
    <property type="component" value="Unassembled WGS sequence"/>
</dbReference>
<sequence>MCVPSGISRSIKVEPVNVVSTIASSAPNNDATKSQLDPSDGRADENGNEDRENLMSQLDVYTANASTSSYTCNLCYKNFQNLPTCVRHLLRAHTYCFAHECSYCCQTFKCEQSLRDHELKSHADMLKLDRAAAAKLVAMSCKRCGYETFDEDLIKMHGLRKHAVDYRYVCKCCGRCFKTWKAKNQHEKDEIKRSAGGGGGGSSDATAAAARKPKPKARYVCDECTVLSRSKAELIKHLRDAHNEDFYKNVCLSCGIRLLRNCSHCNLIFSSRNSRRAHEQIHESAGFACSECGKELSSKDHLRKHKRVHSGERPYPCPECNQAFALRTTMRIHQLSHSGIKPYVCRHCDLAYSQRSALMTHWKSKHKSLQPPPPVEIHHFFDKDGNVKPPLRN</sequence>
<dbReference type="SUPFAM" id="SSF57667">
    <property type="entry name" value="beta-beta-alpha zinc fingers"/>
    <property type="match status" value="2"/>
</dbReference>
<evidence type="ECO:0000256" key="3">
    <source>
        <dbReference type="ARBA" id="ARBA00022771"/>
    </source>
</evidence>
<feature type="domain" description="C2H2-type" evidence="7">
    <location>
        <begin position="287"/>
        <end position="314"/>
    </location>
</feature>
<evidence type="ECO:0000256" key="6">
    <source>
        <dbReference type="SAM" id="MobiDB-lite"/>
    </source>
</evidence>
<keyword evidence="1" id="KW-0479">Metal-binding</keyword>
<dbReference type="FunFam" id="3.30.160.60:FF:000706">
    <property type="entry name" value="Zinc finger protein"/>
    <property type="match status" value="1"/>
</dbReference>
<feature type="domain" description="C2H2-type" evidence="7">
    <location>
        <begin position="343"/>
        <end position="371"/>
    </location>
</feature>
<dbReference type="PROSITE" id="PS00028">
    <property type="entry name" value="ZINC_FINGER_C2H2_1"/>
    <property type="match status" value="5"/>
</dbReference>
<reference evidence="8 9" key="1">
    <citation type="journal article" date="2024" name="bioRxiv">
        <title>A reference genome for Trichogramma kaykai: A tiny desert-dwelling parasitoid wasp with competing sex-ratio distorters.</title>
        <authorList>
            <person name="Culotta J."/>
            <person name="Lindsey A.R."/>
        </authorList>
    </citation>
    <scope>NUCLEOTIDE SEQUENCE [LARGE SCALE GENOMIC DNA]</scope>
    <source>
        <strain evidence="8 9">KSX58</strain>
    </source>
</reference>
<dbReference type="AlphaFoldDB" id="A0ABD2WQW6"/>
<feature type="region of interest" description="Disordered" evidence="6">
    <location>
        <begin position="24"/>
        <end position="49"/>
    </location>
</feature>
<evidence type="ECO:0000256" key="2">
    <source>
        <dbReference type="ARBA" id="ARBA00022737"/>
    </source>
</evidence>
<gene>
    <name evidence="8" type="ORF">TKK_010488</name>
</gene>
<feature type="region of interest" description="Disordered" evidence="6">
    <location>
        <begin position="188"/>
        <end position="211"/>
    </location>
</feature>
<accession>A0ABD2WQW6</accession>
<evidence type="ECO:0000256" key="1">
    <source>
        <dbReference type="ARBA" id="ARBA00022723"/>
    </source>
</evidence>
<evidence type="ECO:0000256" key="5">
    <source>
        <dbReference type="PROSITE-ProRule" id="PRU00042"/>
    </source>
</evidence>
<dbReference type="GO" id="GO:0008270">
    <property type="term" value="F:zinc ion binding"/>
    <property type="evidence" value="ECO:0007669"/>
    <property type="project" value="UniProtKB-KW"/>
</dbReference>
<dbReference type="Pfam" id="PF00096">
    <property type="entry name" value="zf-C2H2"/>
    <property type="match status" value="3"/>
</dbReference>
<evidence type="ECO:0000313" key="9">
    <source>
        <dbReference type="Proteomes" id="UP001627154"/>
    </source>
</evidence>
<dbReference type="FunFam" id="3.30.160.60:FF:000218">
    <property type="entry name" value="Zinc finger protein 10"/>
    <property type="match status" value="1"/>
</dbReference>
<comment type="caution">
    <text evidence="8">The sequence shown here is derived from an EMBL/GenBank/DDBJ whole genome shotgun (WGS) entry which is preliminary data.</text>
</comment>
<keyword evidence="2" id="KW-0677">Repeat</keyword>
<dbReference type="EMBL" id="JBJJXI010000082">
    <property type="protein sequence ID" value="KAL3395377.1"/>
    <property type="molecule type" value="Genomic_DNA"/>
</dbReference>
<evidence type="ECO:0000259" key="7">
    <source>
        <dbReference type="PROSITE" id="PS50157"/>
    </source>
</evidence>
<dbReference type="Gene3D" id="3.30.160.60">
    <property type="entry name" value="Classic Zinc Finger"/>
    <property type="match status" value="5"/>
</dbReference>
<evidence type="ECO:0000256" key="4">
    <source>
        <dbReference type="ARBA" id="ARBA00022833"/>
    </source>
</evidence>